<reference evidence="2 3" key="1">
    <citation type="submission" date="2019-09" db="EMBL/GenBank/DDBJ databases">
        <authorList>
            <person name="Park J.-S."/>
            <person name="Choi H.-J."/>
        </authorList>
    </citation>
    <scope>NUCLEOTIDE SEQUENCE [LARGE SCALE GENOMIC DNA]</scope>
    <source>
        <strain evidence="2 3">176SS1-4</strain>
    </source>
</reference>
<dbReference type="EMBL" id="VYQE01000002">
    <property type="protein sequence ID" value="KAA9009013.1"/>
    <property type="molecule type" value="Genomic_DNA"/>
</dbReference>
<evidence type="ECO:0000313" key="2">
    <source>
        <dbReference type="EMBL" id="KAA9009013.1"/>
    </source>
</evidence>
<proteinExistence type="predicted"/>
<dbReference type="AlphaFoldDB" id="A0A5J5GMU2"/>
<feature type="domain" description="DUF2087" evidence="1">
    <location>
        <begin position="76"/>
        <end position="145"/>
    </location>
</feature>
<keyword evidence="3" id="KW-1185">Reference proteome</keyword>
<name>A0A5J5GMU2_9RHOB</name>
<comment type="caution">
    <text evidence="2">The sequence shown here is derived from an EMBL/GenBank/DDBJ whole genome shotgun (WGS) entry which is preliminary data.</text>
</comment>
<organism evidence="2 3">
    <name type="scientific">Histidinibacterium aquaticum</name>
    <dbReference type="NCBI Taxonomy" id="2613962"/>
    <lineage>
        <taxon>Bacteria</taxon>
        <taxon>Pseudomonadati</taxon>
        <taxon>Pseudomonadota</taxon>
        <taxon>Alphaproteobacteria</taxon>
        <taxon>Rhodobacterales</taxon>
        <taxon>Paracoccaceae</taxon>
        <taxon>Histidinibacterium</taxon>
    </lineage>
</organism>
<protein>
    <submittedName>
        <fullName evidence="2">DUF2087 domain-containing protein</fullName>
    </submittedName>
</protein>
<gene>
    <name evidence="2" type="ORF">F3S47_07075</name>
</gene>
<evidence type="ECO:0000313" key="3">
    <source>
        <dbReference type="Proteomes" id="UP000326554"/>
    </source>
</evidence>
<accession>A0A5J5GMU2</accession>
<dbReference type="Proteomes" id="UP000326554">
    <property type="component" value="Unassembled WGS sequence"/>
</dbReference>
<sequence length="163" mass="18529">MTRQAIPLTIPDISLFAKALRAQLPGETGHQSMLNAVARAAGYPNFQALSAAPREPEPDRRAVDRAAAWFDADGHFTAWPAKYSVQMLCLWPIWAQLPAREAMTERQISDRIHALCTFRDAARIRREMVNHEMLRRRLDGSEYRRVEQKPGPTERALIARILA</sequence>
<dbReference type="Pfam" id="PF09860">
    <property type="entry name" value="DUF2087"/>
    <property type="match status" value="1"/>
</dbReference>
<dbReference type="RefSeq" id="WP_150444546.1">
    <property type="nucleotide sequence ID" value="NZ_VYQE01000002.1"/>
</dbReference>
<evidence type="ECO:0000259" key="1">
    <source>
        <dbReference type="Pfam" id="PF09860"/>
    </source>
</evidence>
<dbReference type="InterPro" id="IPR018656">
    <property type="entry name" value="DUF2087"/>
</dbReference>